<keyword evidence="9" id="KW-0663">Pyridoxal phosphate</keyword>
<name>A0ABP9VWZ2_9BACT</name>
<dbReference type="Gene3D" id="3.20.20.70">
    <property type="entry name" value="Aldolase class I"/>
    <property type="match status" value="1"/>
</dbReference>
<keyword evidence="8" id="KW-0479">Metal-binding</keyword>
<feature type="region of interest" description="Disordered" evidence="14">
    <location>
        <begin position="1"/>
        <end position="34"/>
    </location>
</feature>
<comment type="catalytic activity">
    <reaction evidence="1">
        <text>L-lysine = D-beta-lysine</text>
        <dbReference type="Rhea" id="RHEA:44148"/>
        <dbReference type="ChEBI" id="CHEBI:32551"/>
        <dbReference type="ChEBI" id="CHEBI:84138"/>
    </reaction>
</comment>
<evidence type="ECO:0000256" key="8">
    <source>
        <dbReference type="ARBA" id="ARBA00022723"/>
    </source>
</evidence>
<dbReference type="InterPro" id="IPR007197">
    <property type="entry name" value="rSAM"/>
</dbReference>
<dbReference type="SFLD" id="SFLDS00029">
    <property type="entry name" value="Radical_SAM"/>
    <property type="match status" value="1"/>
</dbReference>
<comment type="cofactor">
    <cofactor evidence="2">
        <name>pyridoxal 5'-phosphate</name>
        <dbReference type="ChEBI" id="CHEBI:597326"/>
    </cofactor>
</comment>
<evidence type="ECO:0000256" key="10">
    <source>
        <dbReference type="ARBA" id="ARBA00023004"/>
    </source>
</evidence>
<dbReference type="PROSITE" id="PS51918">
    <property type="entry name" value="RADICAL_SAM"/>
    <property type="match status" value="1"/>
</dbReference>
<dbReference type="NCBIfam" id="TIGR03821">
    <property type="entry name" value="EFP_modif_epmB"/>
    <property type="match status" value="1"/>
</dbReference>
<dbReference type="Pfam" id="PF04055">
    <property type="entry name" value="Radical_SAM"/>
    <property type="match status" value="1"/>
</dbReference>
<keyword evidence="6" id="KW-0004">4Fe-4S</keyword>
<dbReference type="InterPro" id="IPR058240">
    <property type="entry name" value="rSAM_sf"/>
</dbReference>
<dbReference type="CDD" id="cd01335">
    <property type="entry name" value="Radical_SAM"/>
    <property type="match status" value="1"/>
</dbReference>
<feature type="domain" description="Radical SAM core" evidence="15">
    <location>
        <begin position="153"/>
        <end position="377"/>
    </location>
</feature>
<dbReference type="InterPro" id="IPR013785">
    <property type="entry name" value="Aldolase_TIM"/>
</dbReference>
<dbReference type="PANTHER" id="PTHR30538">
    <property type="entry name" value="LYSINE 2,3-AMINOMUTASE-RELATED"/>
    <property type="match status" value="1"/>
</dbReference>
<comment type="caution">
    <text evidence="16">The sequence shown here is derived from an EMBL/GenBank/DDBJ whole genome shotgun (WGS) entry which is preliminary data.</text>
</comment>
<evidence type="ECO:0000256" key="6">
    <source>
        <dbReference type="ARBA" id="ARBA00022485"/>
    </source>
</evidence>
<sequence length="382" mass="42672">MIQDTSPGKSDKFNPVPAEPQHGSAPQSQEQPDQILTRSRVLVPPRPEQLFAASVSPPDHAAVDWQTAIRNAIRSGKQLLERLELPADTFAEHLETFPTFVPLEFLSRMAVGDPADPLLRQVLPRGDELVADPHFVSDPVGDLDSLAAGGVIHKYDGRVLLIASGVCAVHCRYCFRREFPYQQAGSRRENWAPAIQYIQAHSDVEEVILSGGDPLTLTDAKLFDLIDRIDAIPHVRRIRIHTRLPIVIPQRVTAALCSKLKKTRSAVWFVVHCNHANELDSSVIARMEMLVDAGIPVLNQAVLLRGVNDDEQSLVDLCMKLVNHRVQPYYLHQLDRVRGTKHFEVPVEQGLELINRIRSRLPGYAVPTYVREQAGEPSKTPL</sequence>
<evidence type="ECO:0000313" key="17">
    <source>
        <dbReference type="Proteomes" id="UP001416858"/>
    </source>
</evidence>
<evidence type="ECO:0000256" key="7">
    <source>
        <dbReference type="ARBA" id="ARBA00022691"/>
    </source>
</evidence>
<evidence type="ECO:0000256" key="3">
    <source>
        <dbReference type="ARBA" id="ARBA00001966"/>
    </source>
</evidence>
<evidence type="ECO:0000313" key="16">
    <source>
        <dbReference type="EMBL" id="GAA5508775.1"/>
    </source>
</evidence>
<keyword evidence="11" id="KW-0411">Iron-sulfur</keyword>
<feature type="compositionally biased region" description="Polar residues" evidence="14">
    <location>
        <begin position="24"/>
        <end position="34"/>
    </location>
</feature>
<dbReference type="Proteomes" id="UP001416858">
    <property type="component" value="Unassembled WGS sequence"/>
</dbReference>
<keyword evidence="17" id="KW-1185">Reference proteome</keyword>
<evidence type="ECO:0000256" key="9">
    <source>
        <dbReference type="ARBA" id="ARBA00022898"/>
    </source>
</evidence>
<dbReference type="InterPro" id="IPR003739">
    <property type="entry name" value="Lys_aminomutase/Glu_NH3_mut"/>
</dbReference>
<evidence type="ECO:0000256" key="11">
    <source>
        <dbReference type="ARBA" id="ARBA00023014"/>
    </source>
</evidence>
<evidence type="ECO:0000256" key="2">
    <source>
        <dbReference type="ARBA" id="ARBA00001933"/>
    </source>
</evidence>
<keyword evidence="12" id="KW-0413">Isomerase</keyword>
<dbReference type="NCBIfam" id="TIGR00238">
    <property type="entry name" value="KamA family radical SAM protein"/>
    <property type="match status" value="1"/>
</dbReference>
<dbReference type="PANTHER" id="PTHR30538:SF1">
    <property type="entry name" value="L-LYSINE 2,3-AMINOMUTASE"/>
    <property type="match status" value="1"/>
</dbReference>
<dbReference type="SFLD" id="SFLDF00314">
    <property type="entry name" value="L-lysine_2_3-aminomutase_(yjeK"/>
    <property type="match status" value="1"/>
</dbReference>
<evidence type="ECO:0000256" key="1">
    <source>
        <dbReference type="ARBA" id="ARBA00001352"/>
    </source>
</evidence>
<reference evidence="16 17" key="1">
    <citation type="submission" date="2024-02" db="EMBL/GenBank/DDBJ databases">
        <title>Rhodopirellula caenicola NBRC 110016.</title>
        <authorList>
            <person name="Ichikawa N."/>
            <person name="Katano-Makiyama Y."/>
            <person name="Hidaka K."/>
        </authorList>
    </citation>
    <scope>NUCLEOTIDE SEQUENCE [LARGE SCALE GENOMIC DNA]</scope>
    <source>
        <strain evidence="16 17">NBRC 110016</strain>
    </source>
</reference>
<evidence type="ECO:0000259" key="15">
    <source>
        <dbReference type="PROSITE" id="PS51918"/>
    </source>
</evidence>
<keyword evidence="10" id="KW-0408">Iron</keyword>
<evidence type="ECO:0000256" key="12">
    <source>
        <dbReference type="ARBA" id="ARBA00023235"/>
    </source>
</evidence>
<dbReference type="SUPFAM" id="SSF102114">
    <property type="entry name" value="Radical SAM enzymes"/>
    <property type="match status" value="1"/>
</dbReference>
<evidence type="ECO:0000256" key="13">
    <source>
        <dbReference type="ARBA" id="ARBA00030756"/>
    </source>
</evidence>
<evidence type="ECO:0000256" key="5">
    <source>
        <dbReference type="ARBA" id="ARBA00022363"/>
    </source>
</evidence>
<proteinExistence type="inferred from homology"/>
<organism evidence="16 17">
    <name type="scientific">Novipirellula caenicola</name>
    <dbReference type="NCBI Taxonomy" id="1536901"/>
    <lineage>
        <taxon>Bacteria</taxon>
        <taxon>Pseudomonadati</taxon>
        <taxon>Planctomycetota</taxon>
        <taxon>Planctomycetia</taxon>
        <taxon>Pirellulales</taxon>
        <taxon>Pirellulaceae</taxon>
        <taxon>Novipirellula</taxon>
    </lineage>
</organism>
<protein>
    <recommendedName>
        <fullName evidence="5">L-lysine 2,3-aminomutase</fullName>
    </recommendedName>
    <alternativeName>
        <fullName evidence="13">EF-P post-translational modification enzyme B</fullName>
    </alternativeName>
</protein>
<dbReference type="InterPro" id="IPR022462">
    <property type="entry name" value="EpmB"/>
</dbReference>
<comment type="cofactor">
    <cofactor evidence="3">
        <name>[4Fe-4S] cluster</name>
        <dbReference type="ChEBI" id="CHEBI:49883"/>
    </cofactor>
</comment>
<gene>
    <name evidence="16" type="primary">epmB</name>
    <name evidence="16" type="ORF">Rcae01_04244</name>
</gene>
<accession>A0ABP9VWZ2</accession>
<keyword evidence="7" id="KW-0949">S-adenosyl-L-methionine</keyword>
<dbReference type="RefSeq" id="WP_345685538.1">
    <property type="nucleotide sequence ID" value="NZ_BAABRO010000011.1"/>
</dbReference>
<evidence type="ECO:0000256" key="4">
    <source>
        <dbReference type="ARBA" id="ARBA00008703"/>
    </source>
</evidence>
<evidence type="ECO:0000256" key="14">
    <source>
        <dbReference type="SAM" id="MobiDB-lite"/>
    </source>
</evidence>
<dbReference type="PIRSF" id="PIRSF004911">
    <property type="entry name" value="DUF160"/>
    <property type="match status" value="1"/>
</dbReference>
<comment type="similarity">
    <text evidence="4">Belongs to the radical SAM superfamily. KamA family.</text>
</comment>
<dbReference type="SFLD" id="SFLDG01070">
    <property type="entry name" value="PLP-dependent"/>
    <property type="match status" value="1"/>
</dbReference>
<dbReference type="EMBL" id="BAABRO010000011">
    <property type="protein sequence ID" value="GAA5508775.1"/>
    <property type="molecule type" value="Genomic_DNA"/>
</dbReference>